<keyword evidence="3 6" id="KW-0812">Transmembrane</keyword>
<feature type="transmembrane region" description="Helical" evidence="6">
    <location>
        <begin position="314"/>
        <end position="333"/>
    </location>
</feature>
<keyword evidence="4 6" id="KW-1133">Transmembrane helix</keyword>
<reference evidence="7 8" key="1">
    <citation type="submission" date="2017-08" db="EMBL/GenBank/DDBJ databases">
        <title>Complete genome of Colwellia sp. NB097-1, a psychrophile bacterium ioslated from Bering Sea.</title>
        <authorList>
            <person name="Chen X."/>
        </authorList>
    </citation>
    <scope>NUCLEOTIDE SEQUENCE [LARGE SCALE GENOMIC DNA]</scope>
    <source>
        <strain evidence="7 8">NB097-1</strain>
    </source>
</reference>
<dbReference type="GO" id="GO:0005315">
    <property type="term" value="F:phosphate transmembrane transporter activity"/>
    <property type="evidence" value="ECO:0007669"/>
    <property type="project" value="InterPro"/>
</dbReference>
<feature type="transmembrane region" description="Helical" evidence="6">
    <location>
        <begin position="12"/>
        <end position="32"/>
    </location>
</feature>
<sequence>MEIILSHGSTLVMIAAAVGFFMAWGIGANDVANAMGTSVGSKALTIKQAIIIAMIFEFAGAYLAGGEVTSTIRKGIIDPAQFIDIPELLVFGMISALLAAATWLLVASVLGWPVSTTHSIVGAIIGFAAIGVSPDTVAWGKVGGIVGSWVITPLISGVIAFIIFNSAQKLIFDTDKPLEQAKRYVPFYMFLAGFVLSLVTIKKGLKHIGLENINLGFYNFEIAGAGGYYLAIFVAVIVAIIGKYFVTRLKFDEKADKTTHYANVEKVFAVLMVVTACCMAFAHGSNDVANAIGPLAAVVSIVDNGGEIAKKATLVWWILPLGGLGIVAGLALFGHRVIATIGKGITHLTPSRGFAAELAAACTVVIASGAGLPISTTQTLVGAVLGVGMARGIAAINLGVVRNIVISWVITLPIGAGLSIIFFWIMKAIFS</sequence>
<feature type="transmembrane region" description="Helical" evidence="6">
    <location>
        <begin position="145"/>
        <end position="164"/>
    </location>
</feature>
<comment type="similarity">
    <text evidence="6">Belongs to the inorganic phosphate transporter (PiT) (TC 2.A.20) family.</text>
</comment>
<feature type="transmembrane region" description="Helical" evidence="6">
    <location>
        <begin position="88"/>
        <end position="112"/>
    </location>
</feature>
<dbReference type="EMBL" id="CP020465">
    <property type="protein sequence ID" value="ASP48512.1"/>
    <property type="molecule type" value="Genomic_DNA"/>
</dbReference>
<dbReference type="Pfam" id="PF01384">
    <property type="entry name" value="PHO4"/>
    <property type="match status" value="1"/>
</dbReference>
<keyword evidence="2 6" id="KW-0813">Transport</keyword>
<feature type="transmembrane region" description="Helical" evidence="6">
    <location>
        <begin position="380"/>
        <end position="398"/>
    </location>
</feature>
<evidence type="ECO:0000256" key="2">
    <source>
        <dbReference type="ARBA" id="ARBA00022448"/>
    </source>
</evidence>
<evidence type="ECO:0000256" key="4">
    <source>
        <dbReference type="ARBA" id="ARBA00022989"/>
    </source>
</evidence>
<feature type="transmembrane region" description="Helical" evidence="6">
    <location>
        <begin position="119"/>
        <end position="139"/>
    </location>
</feature>
<keyword evidence="5 6" id="KW-0472">Membrane</keyword>
<keyword evidence="8" id="KW-1185">Reference proteome</keyword>
<proteinExistence type="inferred from homology"/>
<evidence type="ECO:0000256" key="5">
    <source>
        <dbReference type="ARBA" id="ARBA00023136"/>
    </source>
</evidence>
<evidence type="ECO:0000256" key="6">
    <source>
        <dbReference type="RuleBase" id="RU363058"/>
    </source>
</evidence>
<evidence type="ECO:0000256" key="1">
    <source>
        <dbReference type="ARBA" id="ARBA00004141"/>
    </source>
</evidence>
<gene>
    <name evidence="7" type="ORF">B5D82_12480</name>
</gene>
<feature type="transmembrane region" description="Helical" evidence="6">
    <location>
        <begin position="354"/>
        <end position="374"/>
    </location>
</feature>
<evidence type="ECO:0000313" key="7">
    <source>
        <dbReference type="EMBL" id="ASP48512.1"/>
    </source>
</evidence>
<feature type="transmembrane region" description="Helical" evidence="6">
    <location>
        <begin position="267"/>
        <end position="285"/>
    </location>
</feature>
<name>A0A222G9W5_9GAMM</name>
<keyword evidence="6" id="KW-0592">Phosphate transport</keyword>
<feature type="transmembrane region" description="Helical" evidence="6">
    <location>
        <begin position="225"/>
        <end position="246"/>
    </location>
</feature>
<accession>A0A222G9W5</accession>
<dbReference type="Proteomes" id="UP000202259">
    <property type="component" value="Chromosome"/>
</dbReference>
<evidence type="ECO:0000313" key="8">
    <source>
        <dbReference type="Proteomes" id="UP000202259"/>
    </source>
</evidence>
<comment type="subcellular location">
    <subcellularLocation>
        <location evidence="1 6">Membrane</location>
        <topology evidence="1 6">Multi-pass membrane protein</topology>
    </subcellularLocation>
</comment>
<feature type="transmembrane region" description="Helical" evidence="6">
    <location>
        <begin position="185"/>
        <end position="205"/>
    </location>
</feature>
<dbReference type="InterPro" id="IPR001204">
    <property type="entry name" value="Phos_transporter"/>
</dbReference>
<dbReference type="OrthoDB" id="9779554at2"/>
<protein>
    <recommendedName>
        <fullName evidence="6">Phosphate transporter</fullName>
    </recommendedName>
</protein>
<dbReference type="GO" id="GO:0016020">
    <property type="term" value="C:membrane"/>
    <property type="evidence" value="ECO:0007669"/>
    <property type="project" value="UniProtKB-SubCell"/>
</dbReference>
<dbReference type="GO" id="GO:0035435">
    <property type="term" value="P:phosphate ion transmembrane transport"/>
    <property type="evidence" value="ECO:0007669"/>
    <property type="project" value="TreeGrafter"/>
</dbReference>
<dbReference type="KEGG" id="cber:B5D82_12480"/>
<feature type="transmembrane region" description="Helical" evidence="6">
    <location>
        <begin position="405"/>
        <end position="426"/>
    </location>
</feature>
<dbReference type="AlphaFoldDB" id="A0A222G9W5"/>
<feature type="transmembrane region" description="Helical" evidence="6">
    <location>
        <begin position="44"/>
        <end position="64"/>
    </location>
</feature>
<organism evidence="7 8">
    <name type="scientific">Cognaticolwellia beringensis</name>
    <dbReference type="NCBI Taxonomy" id="1967665"/>
    <lineage>
        <taxon>Bacteria</taxon>
        <taxon>Pseudomonadati</taxon>
        <taxon>Pseudomonadota</taxon>
        <taxon>Gammaproteobacteria</taxon>
        <taxon>Alteromonadales</taxon>
        <taxon>Colwelliaceae</taxon>
        <taxon>Cognaticolwellia</taxon>
    </lineage>
</organism>
<dbReference type="RefSeq" id="WP_081151950.1">
    <property type="nucleotide sequence ID" value="NZ_CP020465.1"/>
</dbReference>
<dbReference type="PANTHER" id="PTHR11101">
    <property type="entry name" value="PHOSPHATE TRANSPORTER"/>
    <property type="match status" value="1"/>
</dbReference>
<dbReference type="PANTHER" id="PTHR11101:SF80">
    <property type="entry name" value="PHOSPHATE TRANSPORTER"/>
    <property type="match status" value="1"/>
</dbReference>
<evidence type="ECO:0000256" key="3">
    <source>
        <dbReference type="ARBA" id="ARBA00022692"/>
    </source>
</evidence>